<dbReference type="GO" id="GO:0007021">
    <property type="term" value="P:tubulin complex assembly"/>
    <property type="evidence" value="ECO:0007669"/>
    <property type="project" value="TreeGrafter"/>
</dbReference>
<dbReference type="EMBL" id="MTSL01000216">
    <property type="protein sequence ID" value="PJF16546.1"/>
    <property type="molecule type" value="Genomic_DNA"/>
</dbReference>
<accession>A0A2H9TFN6</accession>
<dbReference type="GO" id="GO:0007023">
    <property type="term" value="P:post-chaperonin tubulin folding pathway"/>
    <property type="evidence" value="ECO:0007669"/>
    <property type="project" value="InterPro"/>
</dbReference>
<proteinExistence type="inferred from homology"/>
<comment type="caution">
    <text evidence="3">The sequence shown here is derived from an EMBL/GenBank/DDBJ whole genome shotgun (WGS) entry which is preliminary data.</text>
</comment>
<dbReference type="GO" id="GO:0005737">
    <property type="term" value="C:cytoplasm"/>
    <property type="evidence" value="ECO:0007669"/>
    <property type="project" value="TreeGrafter"/>
</dbReference>
<dbReference type="InterPro" id="IPR027684">
    <property type="entry name" value="TBCC"/>
</dbReference>
<dbReference type="InterPro" id="IPR012945">
    <property type="entry name" value="Tubulin-bd_cofactor_C_dom"/>
</dbReference>
<dbReference type="PANTHER" id="PTHR15139:SF0">
    <property type="entry name" value="TUBULIN-SPECIFIC CHAPERONE C"/>
    <property type="match status" value="1"/>
</dbReference>
<dbReference type="Pfam" id="PF07986">
    <property type="entry name" value="TBCC"/>
    <property type="match status" value="1"/>
</dbReference>
<dbReference type="PROSITE" id="PS51329">
    <property type="entry name" value="C_CAP_COFACTOR_C"/>
    <property type="match status" value="1"/>
</dbReference>
<dbReference type="Proteomes" id="UP000240830">
    <property type="component" value="Unassembled WGS sequence"/>
</dbReference>
<name>A0A2H9TFN6_9FUNG</name>
<dbReference type="Gene3D" id="2.160.20.70">
    <property type="match status" value="1"/>
</dbReference>
<gene>
    <name evidence="3" type="ORF">PSACC_03643</name>
</gene>
<sequence>MGLAALSKSSNNLTITKRHDCSAWWVVRDCGPISHNIFILWGKCTAKALIANILMVNVLLANVSMVNVSMAHHQTPAIPQIPMEMDKVEPSAFNIALIWHMIDWGKDTVNGLCLIAIELEKSTDYGEADLIKVQKALSNGASFMSAYNARTLRDRLDKLRKKGVPLKADVLAHGCHVDRQRDGLEPIVLNCNDTLIDGPAVRLVDLSGAKVELDKVVDSVYLLNLSESKVKVGPCSGAAYCENVSCSELYIAAHQIRFFNCKNVQLHAFTATSIILEGCDKIEVVPIDDWYATMASDMVLAKLDGENRFQHIVDFTLL</sequence>
<evidence type="ECO:0000313" key="4">
    <source>
        <dbReference type="Proteomes" id="UP000240830"/>
    </source>
</evidence>
<reference evidence="3 4" key="1">
    <citation type="submission" date="2016-10" db="EMBL/GenBank/DDBJ databases">
        <title>The genome of Paramicrosporidium saccamoebae is the missing link in understanding Cryptomycota and Microsporidia evolution.</title>
        <authorList>
            <person name="Quandt C.A."/>
            <person name="Beaudet D."/>
            <person name="Corsaro D."/>
            <person name="Michel R."/>
            <person name="Corradi N."/>
            <person name="James T."/>
        </authorList>
    </citation>
    <scope>NUCLEOTIDE SEQUENCE [LARGE SCALE GENOMIC DNA]</scope>
    <source>
        <strain evidence="3 4">KSL3</strain>
    </source>
</reference>
<dbReference type="OrthoDB" id="194775at2759"/>
<evidence type="ECO:0000259" key="2">
    <source>
        <dbReference type="PROSITE" id="PS51329"/>
    </source>
</evidence>
<evidence type="ECO:0000256" key="1">
    <source>
        <dbReference type="ARBA" id="ARBA00008848"/>
    </source>
</evidence>
<dbReference type="InterPro" id="IPR016098">
    <property type="entry name" value="CAP/MinC_C"/>
</dbReference>
<keyword evidence="4" id="KW-1185">Reference proteome</keyword>
<protein>
    <submittedName>
        <fullName evidence="3">Putative tubulin-specific chaperone c</fullName>
    </submittedName>
</protein>
<dbReference type="AlphaFoldDB" id="A0A2H9TFN6"/>
<comment type="similarity">
    <text evidence="1">Belongs to the TBCC family.</text>
</comment>
<evidence type="ECO:0000313" key="3">
    <source>
        <dbReference type="EMBL" id="PJF16546.1"/>
    </source>
</evidence>
<dbReference type="PANTHER" id="PTHR15139">
    <property type="entry name" value="TUBULIN FOLDING COFACTOR C"/>
    <property type="match status" value="1"/>
</dbReference>
<dbReference type="InterPro" id="IPR017901">
    <property type="entry name" value="C-CAP_CF_C-like"/>
</dbReference>
<feature type="domain" description="C-CAP/cofactor C-like" evidence="2">
    <location>
        <begin position="186"/>
        <end position="317"/>
    </location>
</feature>
<organism evidence="3 4">
    <name type="scientific">Paramicrosporidium saccamoebae</name>
    <dbReference type="NCBI Taxonomy" id="1246581"/>
    <lineage>
        <taxon>Eukaryota</taxon>
        <taxon>Fungi</taxon>
        <taxon>Fungi incertae sedis</taxon>
        <taxon>Cryptomycota</taxon>
        <taxon>Cryptomycota incertae sedis</taxon>
        <taxon>Paramicrosporidium</taxon>
    </lineage>
</organism>